<gene>
    <name evidence="1" type="primary">thiS</name>
    <name evidence="1" type="ORF">JKJ07_22270</name>
</gene>
<proteinExistence type="predicted"/>
<name>A0ABS1VQT1_9ACTN</name>
<dbReference type="Proteomes" id="UP000598996">
    <property type="component" value="Unassembled WGS sequence"/>
</dbReference>
<evidence type="ECO:0000313" key="2">
    <source>
        <dbReference type="Proteomes" id="UP000598996"/>
    </source>
</evidence>
<dbReference type="Gene3D" id="3.10.20.30">
    <property type="match status" value="1"/>
</dbReference>
<dbReference type="PANTHER" id="PTHR34472:SF1">
    <property type="entry name" value="SULFUR CARRIER PROTEIN THIS"/>
    <property type="match status" value="1"/>
</dbReference>
<comment type="caution">
    <text evidence="1">The sequence shown here is derived from an EMBL/GenBank/DDBJ whole genome shotgun (WGS) entry which is preliminary data.</text>
</comment>
<protein>
    <submittedName>
        <fullName evidence="1">Sulfur carrier protein ThiS</fullName>
    </submittedName>
</protein>
<dbReference type="RefSeq" id="WP_202993651.1">
    <property type="nucleotide sequence ID" value="NZ_JAENHO010000006.1"/>
</dbReference>
<dbReference type="PANTHER" id="PTHR34472">
    <property type="entry name" value="SULFUR CARRIER PROTEIN THIS"/>
    <property type="match status" value="1"/>
</dbReference>
<accession>A0ABS1VQT1</accession>
<sequence length="65" mass="6591">MRLTVNGNVIESDAATVQALVQTITEARRGVAVAVNGEVVPRSTWGLTALADGDAVEVLTAAQGG</sequence>
<dbReference type="SUPFAM" id="SSF54285">
    <property type="entry name" value="MoaD/ThiS"/>
    <property type="match status" value="1"/>
</dbReference>
<dbReference type="CDD" id="cd00565">
    <property type="entry name" value="Ubl_ThiS"/>
    <property type="match status" value="1"/>
</dbReference>
<dbReference type="InterPro" id="IPR016155">
    <property type="entry name" value="Mopterin_synth/thiamin_S_b"/>
</dbReference>
<keyword evidence="2" id="KW-1185">Reference proteome</keyword>
<reference evidence="1 2" key="1">
    <citation type="submission" date="2021-01" db="EMBL/GenBank/DDBJ databases">
        <title>Actinoplanes sp. nov. LDG1-01 isolated from lichen.</title>
        <authorList>
            <person name="Saeng-In P."/>
            <person name="Phongsopitanun W."/>
            <person name="Kanchanasin P."/>
            <person name="Yuki M."/>
            <person name="Kudo T."/>
            <person name="Ohkuma M."/>
            <person name="Tanasupawat S."/>
        </authorList>
    </citation>
    <scope>NUCLEOTIDE SEQUENCE [LARGE SCALE GENOMIC DNA]</scope>
    <source>
        <strain evidence="1 2">LDG1-01</strain>
    </source>
</reference>
<dbReference type="InterPro" id="IPR010035">
    <property type="entry name" value="Thi_S"/>
</dbReference>
<dbReference type="EMBL" id="JAENHO010000006">
    <property type="protein sequence ID" value="MBL7257030.1"/>
    <property type="molecule type" value="Genomic_DNA"/>
</dbReference>
<dbReference type="InterPro" id="IPR012675">
    <property type="entry name" value="Beta-grasp_dom_sf"/>
</dbReference>
<dbReference type="NCBIfam" id="TIGR01683">
    <property type="entry name" value="thiS"/>
    <property type="match status" value="1"/>
</dbReference>
<evidence type="ECO:0000313" key="1">
    <source>
        <dbReference type="EMBL" id="MBL7257030.1"/>
    </source>
</evidence>
<dbReference type="InterPro" id="IPR003749">
    <property type="entry name" value="ThiS/MoaD-like"/>
</dbReference>
<organism evidence="1 2">
    <name type="scientific">Paractinoplanes lichenicola</name>
    <dbReference type="NCBI Taxonomy" id="2802976"/>
    <lineage>
        <taxon>Bacteria</taxon>
        <taxon>Bacillati</taxon>
        <taxon>Actinomycetota</taxon>
        <taxon>Actinomycetes</taxon>
        <taxon>Micromonosporales</taxon>
        <taxon>Micromonosporaceae</taxon>
        <taxon>Paractinoplanes</taxon>
    </lineage>
</organism>
<dbReference type="Pfam" id="PF02597">
    <property type="entry name" value="ThiS"/>
    <property type="match status" value="1"/>
</dbReference>